<sequence length="375" mass="41756">MHICYLSPGSVPLPPAPCTSVEIYAKEIATALSTRHPITLYAKSSQPSTRQTGKLTTRRLVTQGGLPYARQVIRDLQGHTQHPDILHIENRIAFVPVLRAAYPKTPLILNLHSNVLIASTPLQTVNKGLSKLDALVVNSHYLKRSLVRRYPALPLNKIHVIHPGLDVRRFPSRFSAQGQTLRKATRKRLGVPSDRRVLLFVGRFISRKGITVLLDAFRIVRQKHRNTELWIIGGRPHGTSAFHEAVRAKSKALPVRFLGFIPQNRLPAYYCAADLFVCPSQAPEAFGLVNTEAAACGLPVIASKAWGIREAVADGISGHLVQNYTSPVAFATVINRLLDNPARLEVLGRTAHHWAVTNFSWERTAQKFETLYRKL</sequence>
<dbReference type="PANTHER" id="PTHR45947">
    <property type="entry name" value="SULFOQUINOVOSYL TRANSFERASE SQD2"/>
    <property type="match status" value="1"/>
</dbReference>
<dbReference type="AlphaFoldDB" id="A0A316D818"/>
<keyword evidence="3" id="KW-0946">Virion</keyword>
<dbReference type="Pfam" id="PF00534">
    <property type="entry name" value="Glycos_transf_1"/>
    <property type="match status" value="1"/>
</dbReference>
<dbReference type="GO" id="GO:0016757">
    <property type="term" value="F:glycosyltransferase activity"/>
    <property type="evidence" value="ECO:0007669"/>
    <property type="project" value="InterPro"/>
</dbReference>
<protein>
    <submittedName>
        <fullName evidence="3">Spore coat protein SA</fullName>
    </submittedName>
</protein>
<dbReference type="Gene3D" id="3.40.50.2000">
    <property type="entry name" value="Glycogen Phosphorylase B"/>
    <property type="match status" value="2"/>
</dbReference>
<dbReference type="RefSeq" id="WP_109689543.1">
    <property type="nucleotide sequence ID" value="NZ_QGGL01000009.1"/>
</dbReference>
<dbReference type="CDD" id="cd03801">
    <property type="entry name" value="GT4_PimA-like"/>
    <property type="match status" value="1"/>
</dbReference>
<evidence type="ECO:0000259" key="1">
    <source>
        <dbReference type="Pfam" id="PF00534"/>
    </source>
</evidence>
<comment type="caution">
    <text evidence="3">The sequence shown here is derived from an EMBL/GenBank/DDBJ whole genome shotgun (WGS) entry which is preliminary data.</text>
</comment>
<name>A0A316D818_9BACL</name>
<dbReference type="InterPro" id="IPR001296">
    <property type="entry name" value="Glyco_trans_1"/>
</dbReference>
<proteinExistence type="predicted"/>
<gene>
    <name evidence="3" type="ORF">C7459_109178</name>
</gene>
<evidence type="ECO:0000313" key="3">
    <source>
        <dbReference type="EMBL" id="PWK12816.1"/>
    </source>
</evidence>
<dbReference type="Pfam" id="PF13439">
    <property type="entry name" value="Glyco_transf_4"/>
    <property type="match status" value="1"/>
</dbReference>
<accession>A0A316D818</accession>
<dbReference type="EMBL" id="QGGL01000009">
    <property type="protein sequence ID" value="PWK12816.1"/>
    <property type="molecule type" value="Genomic_DNA"/>
</dbReference>
<dbReference type="OrthoDB" id="139410at2"/>
<feature type="domain" description="Glycosyl transferase family 1" evidence="1">
    <location>
        <begin position="183"/>
        <end position="352"/>
    </location>
</feature>
<keyword evidence="4" id="KW-1185">Reference proteome</keyword>
<evidence type="ECO:0000259" key="2">
    <source>
        <dbReference type="Pfam" id="PF13439"/>
    </source>
</evidence>
<dbReference type="PANTHER" id="PTHR45947:SF3">
    <property type="entry name" value="SULFOQUINOVOSYL TRANSFERASE SQD2"/>
    <property type="match status" value="1"/>
</dbReference>
<organism evidence="3 4">
    <name type="scientific">Tumebacillus permanentifrigoris</name>
    <dbReference type="NCBI Taxonomy" id="378543"/>
    <lineage>
        <taxon>Bacteria</taxon>
        <taxon>Bacillati</taxon>
        <taxon>Bacillota</taxon>
        <taxon>Bacilli</taxon>
        <taxon>Bacillales</taxon>
        <taxon>Alicyclobacillaceae</taxon>
        <taxon>Tumebacillus</taxon>
    </lineage>
</organism>
<evidence type="ECO:0000313" key="4">
    <source>
        <dbReference type="Proteomes" id="UP000245634"/>
    </source>
</evidence>
<dbReference type="InterPro" id="IPR028098">
    <property type="entry name" value="Glyco_trans_4-like_N"/>
</dbReference>
<keyword evidence="3" id="KW-0167">Capsid protein</keyword>
<reference evidence="3 4" key="1">
    <citation type="submission" date="2018-05" db="EMBL/GenBank/DDBJ databases">
        <title>Genomic Encyclopedia of Type Strains, Phase IV (KMG-IV): sequencing the most valuable type-strain genomes for metagenomic binning, comparative biology and taxonomic classification.</title>
        <authorList>
            <person name="Goeker M."/>
        </authorList>
    </citation>
    <scope>NUCLEOTIDE SEQUENCE [LARGE SCALE GENOMIC DNA]</scope>
    <source>
        <strain evidence="3 4">DSM 18773</strain>
    </source>
</reference>
<feature type="domain" description="Glycosyltransferase subfamily 4-like N-terminal" evidence="2">
    <location>
        <begin position="21"/>
        <end position="169"/>
    </location>
</feature>
<dbReference type="Proteomes" id="UP000245634">
    <property type="component" value="Unassembled WGS sequence"/>
</dbReference>
<dbReference type="InterPro" id="IPR050194">
    <property type="entry name" value="Glycosyltransferase_grp1"/>
</dbReference>
<dbReference type="SUPFAM" id="SSF53756">
    <property type="entry name" value="UDP-Glycosyltransferase/glycogen phosphorylase"/>
    <property type="match status" value="1"/>
</dbReference>